<dbReference type="AlphaFoldDB" id="X0LVZ7"/>
<dbReference type="EMBL" id="KK035420">
    <property type="protein sequence ID" value="EXM12670.1"/>
    <property type="molecule type" value="Genomic_DNA"/>
</dbReference>
<reference evidence="1" key="1">
    <citation type="submission" date="2011-11" db="EMBL/GenBank/DDBJ databases">
        <title>The Genome Sequence of Fusarium oxysporum Cotton.</title>
        <authorList>
            <consortium name="The Broad Institute Genome Sequencing Platform"/>
            <person name="Ma L.-J."/>
            <person name="Gale L.R."/>
            <person name="Schwartz D.C."/>
            <person name="Zhou S."/>
            <person name="Corby-Kistler H."/>
            <person name="Young S.K."/>
            <person name="Zeng Q."/>
            <person name="Gargeya S."/>
            <person name="Fitzgerald M."/>
            <person name="Haas B."/>
            <person name="Abouelleil A."/>
            <person name="Alvarado L."/>
            <person name="Arachchi H.M."/>
            <person name="Berlin A."/>
            <person name="Brown A."/>
            <person name="Chapman S.B."/>
            <person name="Chen Z."/>
            <person name="Dunbar C."/>
            <person name="Freedman E."/>
            <person name="Gearin G."/>
            <person name="Goldberg J."/>
            <person name="Griggs A."/>
            <person name="Gujja S."/>
            <person name="Heiman D."/>
            <person name="Howarth C."/>
            <person name="Larson L."/>
            <person name="Lui A."/>
            <person name="MacDonald P.J.P."/>
            <person name="Montmayeur A."/>
            <person name="Murphy C."/>
            <person name="Neiman D."/>
            <person name="Pearson M."/>
            <person name="Priest M."/>
            <person name="Roberts A."/>
            <person name="Saif S."/>
            <person name="Shea T."/>
            <person name="Shenoy N."/>
            <person name="Sisk P."/>
            <person name="Stolte C."/>
            <person name="Sykes S."/>
            <person name="Wortman J."/>
            <person name="Nusbaum C."/>
            <person name="Birren B."/>
        </authorList>
    </citation>
    <scope>NUCLEOTIDE SEQUENCE [LARGE SCALE GENOMIC DNA]</scope>
    <source>
        <strain evidence="1">25433</strain>
    </source>
</reference>
<reference evidence="1" key="2">
    <citation type="submission" date="2014-03" db="EMBL/GenBank/DDBJ databases">
        <title>The Genome Annotation of Fusarium oxysporum Cotton.</title>
        <authorList>
            <consortium name="The Broad Institute Genomics Platform"/>
            <person name="Ma L.-J."/>
            <person name="Corby-Kistler H."/>
            <person name="Broz K."/>
            <person name="Gale L.R."/>
            <person name="Jonkers W."/>
            <person name="O'Donnell K."/>
            <person name="Ploetz R."/>
            <person name="Steinberg C."/>
            <person name="Schwartz D.C."/>
            <person name="VanEtten H."/>
            <person name="Zhou S."/>
            <person name="Young S.K."/>
            <person name="Zeng Q."/>
            <person name="Gargeya S."/>
            <person name="Fitzgerald M."/>
            <person name="Abouelleil A."/>
            <person name="Alvarado L."/>
            <person name="Chapman S.B."/>
            <person name="Gainer-Dewar J."/>
            <person name="Goldberg J."/>
            <person name="Griggs A."/>
            <person name="Gujja S."/>
            <person name="Hansen M."/>
            <person name="Howarth C."/>
            <person name="Imamovic A."/>
            <person name="Ireland A."/>
            <person name="Larimer J."/>
            <person name="McCowan C."/>
            <person name="Murphy C."/>
            <person name="Pearson M."/>
            <person name="Poon T.W."/>
            <person name="Priest M."/>
            <person name="Roberts A."/>
            <person name="Saif S."/>
            <person name="Shea T."/>
            <person name="Sykes S."/>
            <person name="Wortman J."/>
            <person name="Nusbaum C."/>
            <person name="Birren B."/>
        </authorList>
    </citation>
    <scope>NUCLEOTIDE SEQUENCE</scope>
    <source>
        <strain evidence="1">25433</strain>
    </source>
</reference>
<gene>
    <name evidence="1" type="ORF">FOTG_18845</name>
</gene>
<name>X0LVZ7_FUSOX</name>
<sequence length="47" mass="5329">MRSVISLGGRTNWRENLSHRMTVSLRSFGTNPWGLLLELCPGTARWA</sequence>
<dbReference type="Proteomes" id="UP000030701">
    <property type="component" value="Unassembled WGS sequence"/>
</dbReference>
<organism evidence="1">
    <name type="scientific">Fusarium oxysporum f. sp. vasinfectum 25433</name>
    <dbReference type="NCBI Taxonomy" id="1089449"/>
    <lineage>
        <taxon>Eukaryota</taxon>
        <taxon>Fungi</taxon>
        <taxon>Dikarya</taxon>
        <taxon>Ascomycota</taxon>
        <taxon>Pezizomycotina</taxon>
        <taxon>Sordariomycetes</taxon>
        <taxon>Hypocreomycetidae</taxon>
        <taxon>Hypocreales</taxon>
        <taxon>Nectriaceae</taxon>
        <taxon>Fusarium</taxon>
        <taxon>Fusarium oxysporum species complex</taxon>
    </lineage>
</organism>
<accession>X0LVZ7</accession>
<dbReference type="HOGENOM" id="CLU_3175433_0_0_1"/>
<protein>
    <submittedName>
        <fullName evidence="1">Uncharacterized protein</fullName>
    </submittedName>
</protein>
<proteinExistence type="predicted"/>
<evidence type="ECO:0000313" key="1">
    <source>
        <dbReference type="EMBL" id="EXM12670.1"/>
    </source>
</evidence>